<dbReference type="InterPro" id="IPR012337">
    <property type="entry name" value="RNaseH-like_sf"/>
</dbReference>
<accession>A0A923MJ08</accession>
<name>A0A923MJ08_9FIRM</name>
<dbReference type="InterPro" id="IPR002559">
    <property type="entry name" value="Transposase_11"/>
</dbReference>
<dbReference type="EMBL" id="JACOQI010000008">
    <property type="protein sequence ID" value="MBC5770576.1"/>
    <property type="molecule type" value="Genomic_DNA"/>
</dbReference>
<evidence type="ECO:0000313" key="2">
    <source>
        <dbReference type="EMBL" id="MBC5770576.1"/>
    </source>
</evidence>
<dbReference type="GO" id="GO:0004803">
    <property type="term" value="F:transposase activity"/>
    <property type="evidence" value="ECO:0007669"/>
    <property type="project" value="InterPro"/>
</dbReference>
<sequence length="132" mass="15714">MYDLRFRVVRFRISGGCYETVYTNLDSETFPIGKIKELYRLRWGIETSFRELKYAIGLSCLHGKKTDFLLQEVFARLILYNYASLIARKIPVPQEKQINFTTLQIYNHYNTIDLGVVRLATNYSIFRNFLYF</sequence>
<proteinExistence type="predicted"/>
<keyword evidence="3" id="KW-1185">Reference proteome</keyword>
<gene>
    <name evidence="2" type="ORF">H8Z83_09615</name>
</gene>
<organism evidence="2 3">
    <name type="scientific">Dysosmobacter segnis</name>
    <dbReference type="NCBI Taxonomy" id="2763042"/>
    <lineage>
        <taxon>Bacteria</taxon>
        <taxon>Bacillati</taxon>
        <taxon>Bacillota</taxon>
        <taxon>Clostridia</taxon>
        <taxon>Eubacteriales</taxon>
        <taxon>Oscillospiraceae</taxon>
        <taxon>Dysosmobacter</taxon>
    </lineage>
</organism>
<dbReference type="Pfam" id="PF01609">
    <property type="entry name" value="DDE_Tnp_1"/>
    <property type="match status" value="1"/>
</dbReference>
<dbReference type="GO" id="GO:0003677">
    <property type="term" value="F:DNA binding"/>
    <property type="evidence" value="ECO:0007669"/>
    <property type="project" value="InterPro"/>
</dbReference>
<reference evidence="2" key="1">
    <citation type="submission" date="2020-08" db="EMBL/GenBank/DDBJ databases">
        <title>Genome public.</title>
        <authorList>
            <person name="Liu C."/>
            <person name="Sun Q."/>
        </authorList>
    </citation>
    <scope>NUCLEOTIDE SEQUENCE</scope>
    <source>
        <strain evidence="2">BX15</strain>
    </source>
</reference>
<dbReference type="SUPFAM" id="SSF53098">
    <property type="entry name" value="Ribonuclease H-like"/>
    <property type="match status" value="1"/>
</dbReference>
<comment type="caution">
    <text evidence="2">The sequence shown here is derived from an EMBL/GenBank/DDBJ whole genome shotgun (WGS) entry which is preliminary data.</text>
</comment>
<dbReference type="Proteomes" id="UP000620327">
    <property type="component" value="Unassembled WGS sequence"/>
</dbReference>
<protein>
    <submittedName>
        <fullName evidence="2">Transposase</fullName>
    </submittedName>
</protein>
<dbReference type="AlphaFoldDB" id="A0A923MJ08"/>
<evidence type="ECO:0000313" key="3">
    <source>
        <dbReference type="Proteomes" id="UP000620327"/>
    </source>
</evidence>
<dbReference type="GO" id="GO:0006313">
    <property type="term" value="P:DNA transposition"/>
    <property type="evidence" value="ECO:0007669"/>
    <property type="project" value="InterPro"/>
</dbReference>
<feature type="domain" description="Transposase IS4-like" evidence="1">
    <location>
        <begin position="23"/>
        <end position="81"/>
    </location>
</feature>
<evidence type="ECO:0000259" key="1">
    <source>
        <dbReference type="Pfam" id="PF01609"/>
    </source>
</evidence>
<dbReference type="RefSeq" id="WP_187014826.1">
    <property type="nucleotide sequence ID" value="NZ_JACOQI010000008.1"/>
</dbReference>